<keyword evidence="5 10" id="KW-0133">Cell shape</keyword>
<feature type="domain" description="Glycosyltransferase family 28 N-terminal" evidence="11">
    <location>
        <begin position="4"/>
        <end position="146"/>
    </location>
</feature>
<comment type="function">
    <text evidence="10">Cell wall formation. Catalyzes the transfer of a GlcNAc subunit on undecaprenyl-pyrophosphoryl-MurNAc-pentapeptide (lipid intermediate I) to form undecaprenyl-pyrophosphoryl-MurNAc-(pentapeptide)GlcNAc (lipid intermediate II).</text>
</comment>
<evidence type="ECO:0000256" key="9">
    <source>
        <dbReference type="ARBA" id="ARBA00023316"/>
    </source>
</evidence>
<dbReference type="AlphaFoldDB" id="A0A9D0ZD75"/>
<keyword evidence="4 10" id="KW-0808">Transferase</keyword>
<evidence type="ECO:0000256" key="6">
    <source>
        <dbReference type="ARBA" id="ARBA00022984"/>
    </source>
</evidence>
<evidence type="ECO:0000256" key="10">
    <source>
        <dbReference type="HAMAP-Rule" id="MF_00033"/>
    </source>
</evidence>
<comment type="caution">
    <text evidence="10">Lacks conserved residue(s) required for the propagation of feature annotation.</text>
</comment>
<sequence>MRFLFTCGGTAGHINPALAVAGRLADAAPESEFLFIGAEGRMETDLVPRAGYEIKTVKITNISRSMSLAGIKHNLETIRNVASATAEAKRIIREFKPDVAVGTGGYVCYPVLKAASQLGVPTAVHESNAVPGLTTKMLESSMDAVMVGFEESRQNYRHPDRVVVTGTPVRLDFLKEDKLTARRELGLPEDRPLVASVWGSLGAAHMNEIMADFIVRACANPFFSLIHSAGKGGYKGMVETLEKEKPDYRERGMDVRDYIYDMPRVMAAADLVLCRAGASTLAELTAMGKPAVLIPSPNVTNNHQERNARVLEDAGGAQVLLEGEFTADSLLGLVSELLHRPERLEAMSKAMKTLAVADSTERIASLVLSLAGKGK</sequence>
<dbReference type="GO" id="GO:0071555">
    <property type="term" value="P:cell wall organization"/>
    <property type="evidence" value="ECO:0007669"/>
    <property type="project" value="UniProtKB-KW"/>
</dbReference>
<dbReference type="NCBIfam" id="TIGR01133">
    <property type="entry name" value="murG"/>
    <property type="match status" value="1"/>
</dbReference>
<dbReference type="InterPro" id="IPR004276">
    <property type="entry name" value="GlycoTrans_28_N"/>
</dbReference>
<evidence type="ECO:0000313" key="13">
    <source>
        <dbReference type="EMBL" id="HIQ78420.1"/>
    </source>
</evidence>
<feature type="binding site" evidence="10">
    <location>
        <position position="170"/>
    </location>
    <ligand>
        <name>UDP-N-acetyl-alpha-D-glucosamine</name>
        <dbReference type="ChEBI" id="CHEBI:57705"/>
    </ligand>
</feature>
<keyword evidence="9 10" id="KW-0961">Cell wall biogenesis/degradation</keyword>
<dbReference type="InterPro" id="IPR007235">
    <property type="entry name" value="Glyco_trans_28_C"/>
</dbReference>
<dbReference type="Proteomes" id="UP000824262">
    <property type="component" value="Unassembled WGS sequence"/>
</dbReference>
<dbReference type="SUPFAM" id="SSF53756">
    <property type="entry name" value="UDP-Glycosyltransferase/glycogen phosphorylase"/>
    <property type="match status" value="1"/>
</dbReference>
<feature type="binding site" evidence="10">
    <location>
        <position position="304"/>
    </location>
    <ligand>
        <name>UDP-N-acetyl-alpha-D-glucosamine</name>
        <dbReference type="ChEBI" id="CHEBI:57705"/>
    </ligand>
</feature>
<keyword evidence="1 10" id="KW-1003">Cell membrane</keyword>
<organism evidence="13 14">
    <name type="scientific">Candidatus Scatomorpha intestinavium</name>
    <dbReference type="NCBI Taxonomy" id="2840922"/>
    <lineage>
        <taxon>Bacteria</taxon>
        <taxon>Bacillati</taxon>
        <taxon>Bacillota</taxon>
        <taxon>Clostridia</taxon>
        <taxon>Eubacteriales</taxon>
        <taxon>Candidatus Scatomorpha</taxon>
    </lineage>
</organism>
<reference evidence="13" key="1">
    <citation type="submission" date="2020-10" db="EMBL/GenBank/DDBJ databases">
        <authorList>
            <person name="Gilroy R."/>
        </authorList>
    </citation>
    <scope>NUCLEOTIDE SEQUENCE</scope>
    <source>
        <strain evidence="13">ChiBcolR7-354</strain>
    </source>
</reference>
<dbReference type="Pfam" id="PF03033">
    <property type="entry name" value="Glyco_transf_28"/>
    <property type="match status" value="1"/>
</dbReference>
<comment type="similarity">
    <text evidence="10">Belongs to the glycosyltransferase 28 family. MurG subfamily.</text>
</comment>
<dbReference type="EC" id="2.4.1.227" evidence="10"/>
<evidence type="ECO:0000256" key="5">
    <source>
        <dbReference type="ARBA" id="ARBA00022960"/>
    </source>
</evidence>
<keyword evidence="3 10" id="KW-0328">Glycosyltransferase</keyword>
<dbReference type="Pfam" id="PF04101">
    <property type="entry name" value="Glyco_tran_28_C"/>
    <property type="match status" value="1"/>
</dbReference>
<keyword evidence="8 10" id="KW-0131">Cell cycle</keyword>
<dbReference type="GO" id="GO:0005975">
    <property type="term" value="P:carbohydrate metabolic process"/>
    <property type="evidence" value="ECO:0007669"/>
    <property type="project" value="InterPro"/>
</dbReference>
<evidence type="ECO:0000313" key="14">
    <source>
        <dbReference type="Proteomes" id="UP000824262"/>
    </source>
</evidence>
<dbReference type="HAMAP" id="MF_00033">
    <property type="entry name" value="MurG"/>
    <property type="match status" value="1"/>
</dbReference>
<gene>
    <name evidence="10 13" type="primary">murG</name>
    <name evidence="13" type="ORF">IAB77_04080</name>
</gene>
<feature type="binding site" evidence="10">
    <location>
        <position position="200"/>
    </location>
    <ligand>
        <name>UDP-N-acetyl-alpha-D-glucosamine</name>
        <dbReference type="ChEBI" id="CHEBI:57705"/>
    </ligand>
</feature>
<feature type="binding site" evidence="10">
    <location>
        <position position="259"/>
    </location>
    <ligand>
        <name>UDP-N-acetyl-alpha-D-glucosamine</name>
        <dbReference type="ChEBI" id="CHEBI:57705"/>
    </ligand>
</feature>
<dbReference type="PANTHER" id="PTHR21015">
    <property type="entry name" value="UDP-N-ACETYLGLUCOSAMINE--N-ACETYLMURAMYL-(PENTAPEPTIDE) PYROPHOSPHORYL-UNDECAPRENOL N-ACETYLGLUCOSAMINE TRANSFERASE 1"/>
    <property type="match status" value="1"/>
</dbReference>
<keyword evidence="6 10" id="KW-0573">Peptidoglycan synthesis</keyword>
<name>A0A9D0ZD75_9FIRM</name>
<evidence type="ECO:0000259" key="12">
    <source>
        <dbReference type="Pfam" id="PF04101"/>
    </source>
</evidence>
<comment type="catalytic activity">
    <reaction evidence="10">
        <text>di-trans,octa-cis-undecaprenyl diphospho-N-acetyl-alpha-D-muramoyl-L-alanyl-D-glutamyl-meso-2,6-diaminopimeloyl-D-alanyl-D-alanine + UDP-N-acetyl-alpha-D-glucosamine = di-trans,octa-cis-undecaprenyl diphospho-[N-acetyl-alpha-D-glucosaminyl-(1-&gt;4)]-N-acetyl-alpha-D-muramoyl-L-alanyl-D-glutamyl-meso-2,6-diaminopimeloyl-D-alanyl-D-alanine + UDP + H(+)</text>
        <dbReference type="Rhea" id="RHEA:31227"/>
        <dbReference type="ChEBI" id="CHEBI:15378"/>
        <dbReference type="ChEBI" id="CHEBI:57705"/>
        <dbReference type="ChEBI" id="CHEBI:58223"/>
        <dbReference type="ChEBI" id="CHEBI:61387"/>
        <dbReference type="ChEBI" id="CHEBI:61388"/>
        <dbReference type="EC" id="2.4.1.227"/>
    </reaction>
</comment>
<dbReference type="GO" id="GO:0051301">
    <property type="term" value="P:cell division"/>
    <property type="evidence" value="ECO:0007669"/>
    <property type="project" value="UniProtKB-KW"/>
</dbReference>
<reference evidence="13" key="2">
    <citation type="journal article" date="2021" name="PeerJ">
        <title>Extensive microbial diversity within the chicken gut microbiome revealed by metagenomics and culture.</title>
        <authorList>
            <person name="Gilroy R."/>
            <person name="Ravi A."/>
            <person name="Getino M."/>
            <person name="Pursley I."/>
            <person name="Horton D.L."/>
            <person name="Alikhan N.F."/>
            <person name="Baker D."/>
            <person name="Gharbi K."/>
            <person name="Hall N."/>
            <person name="Watson M."/>
            <person name="Adriaenssens E.M."/>
            <person name="Foster-Nyarko E."/>
            <person name="Jarju S."/>
            <person name="Secka A."/>
            <person name="Antonio M."/>
            <person name="Oren A."/>
            <person name="Chaudhuri R.R."/>
            <person name="La Ragione R."/>
            <person name="Hildebrand F."/>
            <person name="Pallen M.J."/>
        </authorList>
    </citation>
    <scope>NUCLEOTIDE SEQUENCE</scope>
    <source>
        <strain evidence="13">ChiBcolR7-354</strain>
    </source>
</reference>
<dbReference type="EMBL" id="DVGA01000041">
    <property type="protein sequence ID" value="HIQ78420.1"/>
    <property type="molecule type" value="Genomic_DNA"/>
</dbReference>
<comment type="pathway">
    <text evidence="10">Cell wall biogenesis; peptidoglycan biosynthesis.</text>
</comment>
<dbReference type="InterPro" id="IPR006009">
    <property type="entry name" value="GlcNAc_MurG"/>
</dbReference>
<feature type="binding site" evidence="10">
    <location>
        <begin position="10"/>
        <end position="12"/>
    </location>
    <ligand>
        <name>UDP-N-acetyl-alpha-D-glucosamine</name>
        <dbReference type="ChEBI" id="CHEBI:57705"/>
    </ligand>
</feature>
<evidence type="ECO:0000256" key="1">
    <source>
        <dbReference type="ARBA" id="ARBA00022475"/>
    </source>
</evidence>
<dbReference type="CDD" id="cd03785">
    <property type="entry name" value="GT28_MurG"/>
    <property type="match status" value="1"/>
</dbReference>
<evidence type="ECO:0000256" key="2">
    <source>
        <dbReference type="ARBA" id="ARBA00022618"/>
    </source>
</evidence>
<feature type="binding site" evidence="10">
    <location>
        <position position="128"/>
    </location>
    <ligand>
        <name>UDP-N-acetyl-alpha-D-glucosamine</name>
        <dbReference type="ChEBI" id="CHEBI:57705"/>
    </ligand>
</feature>
<evidence type="ECO:0000256" key="8">
    <source>
        <dbReference type="ARBA" id="ARBA00023306"/>
    </source>
</evidence>
<proteinExistence type="inferred from homology"/>
<dbReference type="PANTHER" id="PTHR21015:SF22">
    <property type="entry name" value="GLYCOSYLTRANSFERASE"/>
    <property type="match status" value="1"/>
</dbReference>
<dbReference type="GO" id="GO:0050511">
    <property type="term" value="F:undecaprenyldiphospho-muramoylpentapeptide beta-N-acetylglucosaminyltransferase activity"/>
    <property type="evidence" value="ECO:0007669"/>
    <property type="project" value="UniProtKB-UniRule"/>
</dbReference>
<accession>A0A9D0ZD75</accession>
<dbReference type="Gene3D" id="3.40.50.2000">
    <property type="entry name" value="Glycogen Phosphorylase B"/>
    <property type="match status" value="2"/>
</dbReference>
<keyword evidence="2 10" id="KW-0132">Cell division</keyword>
<comment type="caution">
    <text evidence="13">The sequence shown here is derived from an EMBL/GenBank/DDBJ whole genome shotgun (WGS) entry which is preliminary data.</text>
</comment>
<comment type="subcellular location">
    <subcellularLocation>
        <location evidence="10">Cell membrane</location>
        <topology evidence="10">Peripheral membrane protein</topology>
        <orientation evidence="10">Cytoplasmic side</orientation>
    </subcellularLocation>
</comment>
<keyword evidence="7 10" id="KW-0472">Membrane</keyword>
<evidence type="ECO:0000256" key="3">
    <source>
        <dbReference type="ARBA" id="ARBA00022676"/>
    </source>
</evidence>
<dbReference type="GO" id="GO:0005886">
    <property type="term" value="C:plasma membrane"/>
    <property type="evidence" value="ECO:0007669"/>
    <property type="project" value="UniProtKB-SubCell"/>
</dbReference>
<evidence type="ECO:0000256" key="4">
    <source>
        <dbReference type="ARBA" id="ARBA00022679"/>
    </source>
</evidence>
<evidence type="ECO:0000256" key="7">
    <source>
        <dbReference type="ARBA" id="ARBA00023136"/>
    </source>
</evidence>
<protein>
    <recommendedName>
        <fullName evidence="10">UDP-N-acetylglucosamine--N-acetylmuramyl-(pentapeptide) pyrophosphoryl-undecaprenol N-acetylglucosamine transferase</fullName>
        <ecNumber evidence="10">2.4.1.227</ecNumber>
    </recommendedName>
    <alternativeName>
        <fullName evidence="10">Undecaprenyl-PP-MurNAc-pentapeptide-UDPGlcNAc GlcNAc transferase</fullName>
    </alternativeName>
</protein>
<evidence type="ECO:0000259" key="11">
    <source>
        <dbReference type="Pfam" id="PF03033"/>
    </source>
</evidence>
<feature type="domain" description="Glycosyl transferase family 28 C-terminal" evidence="12">
    <location>
        <begin position="199"/>
        <end position="362"/>
    </location>
</feature>
<dbReference type="GO" id="GO:0009252">
    <property type="term" value="P:peptidoglycan biosynthetic process"/>
    <property type="evidence" value="ECO:0007669"/>
    <property type="project" value="UniProtKB-UniRule"/>
</dbReference>
<dbReference type="GO" id="GO:0008360">
    <property type="term" value="P:regulation of cell shape"/>
    <property type="evidence" value="ECO:0007669"/>
    <property type="project" value="UniProtKB-KW"/>
</dbReference>